<dbReference type="InterPro" id="IPR027417">
    <property type="entry name" value="P-loop_NTPase"/>
</dbReference>
<dbReference type="Ensembl" id="ENSSRHT00000082978.1">
    <property type="protein sequence ID" value="ENSSRHP00000080794.1"/>
    <property type="gene ID" value="ENSSRHG00000040046.1"/>
</dbReference>
<reference evidence="4" key="2">
    <citation type="submission" date="2025-09" db="UniProtKB">
        <authorList>
            <consortium name="Ensembl"/>
        </authorList>
    </citation>
    <scope>IDENTIFICATION</scope>
</reference>
<reference evidence="4" key="1">
    <citation type="submission" date="2025-08" db="UniProtKB">
        <authorList>
            <consortium name="Ensembl"/>
        </authorList>
    </citation>
    <scope>IDENTIFICATION</scope>
</reference>
<name>A0A673LTA8_9TELE</name>
<dbReference type="Gene3D" id="1.20.1000.10">
    <property type="entry name" value="Guanylate-binding protein, C-terminal domain"/>
    <property type="match status" value="1"/>
</dbReference>
<dbReference type="AlphaFoldDB" id="A0A673LTA8"/>
<dbReference type="InterPro" id="IPR036543">
    <property type="entry name" value="Guanylate-bd_C_sf"/>
</dbReference>
<keyword evidence="5" id="KW-1185">Reference proteome</keyword>
<evidence type="ECO:0008006" key="6">
    <source>
        <dbReference type="Google" id="ProtNLM"/>
    </source>
</evidence>
<keyword evidence="1" id="KW-0378">Hydrolase</keyword>
<evidence type="ECO:0000313" key="4">
    <source>
        <dbReference type="Ensembl" id="ENSSRHP00000080794.1"/>
    </source>
</evidence>
<organism evidence="4 5">
    <name type="scientific">Sinocyclocheilus rhinocerous</name>
    <dbReference type="NCBI Taxonomy" id="307959"/>
    <lineage>
        <taxon>Eukaryota</taxon>
        <taxon>Metazoa</taxon>
        <taxon>Chordata</taxon>
        <taxon>Craniata</taxon>
        <taxon>Vertebrata</taxon>
        <taxon>Euteleostomi</taxon>
        <taxon>Actinopterygii</taxon>
        <taxon>Neopterygii</taxon>
        <taxon>Teleostei</taxon>
        <taxon>Ostariophysi</taxon>
        <taxon>Cypriniformes</taxon>
        <taxon>Cyprinidae</taxon>
        <taxon>Cyprininae</taxon>
        <taxon>Sinocyclocheilus</taxon>
    </lineage>
</organism>
<accession>A0A673LTA8</accession>
<protein>
    <recommendedName>
        <fullName evidence="6">GB1/RHD3-type G domain-containing protein</fullName>
    </recommendedName>
</protein>
<sequence>RLLQQLSGWLVSDDLGGEDAGCGGPGLVWLHTEQYNLPRRCLRQFFAVRKCFVFPRPASTQNMRRMEELSEKELDSEFLEQANTFCHYVYNNAEPKTISGGRTITGTGVSLGNLAEVYIEAISSGNVPCLENAVVSLAKIQNVRAVERAMQFYMTEMLSIAPLPMRPEELSDIHKIAEKKAIEVFITMAFNDNDQMYHQELMVH</sequence>
<dbReference type="GO" id="GO:0005525">
    <property type="term" value="F:GTP binding"/>
    <property type="evidence" value="ECO:0007669"/>
    <property type="project" value="InterPro"/>
</dbReference>
<feature type="domain" description="Guanylate-binding protein N-terminal" evidence="2">
    <location>
        <begin position="32"/>
        <end position="97"/>
    </location>
</feature>
<evidence type="ECO:0000259" key="2">
    <source>
        <dbReference type="Pfam" id="PF02263"/>
    </source>
</evidence>
<dbReference type="PANTHER" id="PTHR10751">
    <property type="entry name" value="GUANYLATE BINDING PROTEIN"/>
    <property type="match status" value="1"/>
</dbReference>
<feature type="domain" description="Guanylate-binding protein/Atlastin C-terminal" evidence="3">
    <location>
        <begin position="104"/>
        <end position="202"/>
    </location>
</feature>
<dbReference type="Gene3D" id="3.40.50.300">
    <property type="entry name" value="P-loop containing nucleotide triphosphate hydrolases"/>
    <property type="match status" value="1"/>
</dbReference>
<dbReference type="Pfam" id="PF02841">
    <property type="entry name" value="GBP_C"/>
    <property type="match status" value="1"/>
</dbReference>
<proteinExistence type="predicted"/>
<dbReference type="InterPro" id="IPR003191">
    <property type="entry name" value="Guanylate-bd/ATL_C"/>
</dbReference>
<dbReference type="Pfam" id="PF02263">
    <property type="entry name" value="GBP"/>
    <property type="match status" value="1"/>
</dbReference>
<dbReference type="GO" id="GO:0003924">
    <property type="term" value="F:GTPase activity"/>
    <property type="evidence" value="ECO:0007669"/>
    <property type="project" value="InterPro"/>
</dbReference>
<dbReference type="Proteomes" id="UP000472270">
    <property type="component" value="Unassembled WGS sequence"/>
</dbReference>
<evidence type="ECO:0000313" key="5">
    <source>
        <dbReference type="Proteomes" id="UP000472270"/>
    </source>
</evidence>
<dbReference type="SUPFAM" id="SSF48340">
    <property type="entry name" value="Interferon-induced guanylate-binding protein 1 (GBP1), C-terminal domain"/>
    <property type="match status" value="1"/>
</dbReference>
<dbReference type="SUPFAM" id="SSF52540">
    <property type="entry name" value="P-loop containing nucleoside triphosphate hydrolases"/>
    <property type="match status" value="1"/>
</dbReference>
<dbReference type="InterPro" id="IPR015894">
    <property type="entry name" value="Guanylate-bd_N"/>
</dbReference>
<evidence type="ECO:0000256" key="1">
    <source>
        <dbReference type="ARBA" id="ARBA00022801"/>
    </source>
</evidence>
<evidence type="ECO:0000259" key="3">
    <source>
        <dbReference type="Pfam" id="PF02841"/>
    </source>
</evidence>